<name>A0A6A1VE09_9ROSI</name>
<protein>
    <submittedName>
        <fullName evidence="3">Uncharacterized protein</fullName>
    </submittedName>
</protein>
<proteinExistence type="predicted"/>
<feature type="compositionally biased region" description="Low complexity" evidence="1">
    <location>
        <begin position="125"/>
        <end position="144"/>
    </location>
</feature>
<dbReference type="OrthoDB" id="771184at2759"/>
<sequence>MKNASRNRLLLCFRPVVDMEIVLDPRGVVDQSAGEGLPYIRVEDGVEMKERPTPKRTFSQVVKGVMFETILIKRVRYRQVYRKDSSHSKRSLSMKSGSFHDSGDDKSVNRVSVDAMIDQEVETDSGLSHSSPSGSSSCSSPISSETKKYSRTFSDIPKKQDVINHEDLAEKPKTVDKCCSSFYSGISLLVISLFVTILWGKLCAIVFTSVFLFFVTRRHVGYGRQESVTKLAKIQSREYKKKIIMEGILERNHHRRH</sequence>
<keyword evidence="2" id="KW-0472">Membrane</keyword>
<dbReference type="EMBL" id="RXIC02000024">
    <property type="protein sequence ID" value="KAB1210057.1"/>
    <property type="molecule type" value="Genomic_DNA"/>
</dbReference>
<feature type="region of interest" description="Disordered" evidence="1">
    <location>
        <begin position="122"/>
        <end position="149"/>
    </location>
</feature>
<accession>A0A6A1VE09</accession>
<comment type="caution">
    <text evidence="3">The sequence shown here is derived from an EMBL/GenBank/DDBJ whole genome shotgun (WGS) entry which is preliminary data.</text>
</comment>
<evidence type="ECO:0000313" key="4">
    <source>
        <dbReference type="Proteomes" id="UP000516437"/>
    </source>
</evidence>
<gene>
    <name evidence="3" type="ORF">CJ030_MR6G004333</name>
</gene>
<dbReference type="AlphaFoldDB" id="A0A6A1VE09"/>
<evidence type="ECO:0000256" key="2">
    <source>
        <dbReference type="SAM" id="Phobius"/>
    </source>
</evidence>
<reference evidence="3 4" key="1">
    <citation type="journal article" date="2019" name="Plant Biotechnol. J.">
        <title>The red bayberry genome and genetic basis of sex determination.</title>
        <authorList>
            <person name="Jia H.M."/>
            <person name="Jia H.J."/>
            <person name="Cai Q.L."/>
            <person name="Wang Y."/>
            <person name="Zhao H.B."/>
            <person name="Yang W.F."/>
            <person name="Wang G.Y."/>
            <person name="Li Y.H."/>
            <person name="Zhan D.L."/>
            <person name="Shen Y.T."/>
            <person name="Niu Q.F."/>
            <person name="Chang L."/>
            <person name="Qiu J."/>
            <person name="Zhao L."/>
            <person name="Xie H.B."/>
            <person name="Fu W.Y."/>
            <person name="Jin J."/>
            <person name="Li X.W."/>
            <person name="Jiao Y."/>
            <person name="Zhou C.C."/>
            <person name="Tu T."/>
            <person name="Chai C.Y."/>
            <person name="Gao J.L."/>
            <person name="Fan L.J."/>
            <person name="van de Weg E."/>
            <person name="Wang J.Y."/>
            <person name="Gao Z.S."/>
        </authorList>
    </citation>
    <scope>NUCLEOTIDE SEQUENCE [LARGE SCALE GENOMIC DNA]</scope>
    <source>
        <tissue evidence="3">Leaves</tissue>
    </source>
</reference>
<keyword evidence="2" id="KW-1133">Transmembrane helix</keyword>
<organism evidence="3 4">
    <name type="scientific">Morella rubra</name>
    <name type="common">Chinese bayberry</name>
    <dbReference type="NCBI Taxonomy" id="262757"/>
    <lineage>
        <taxon>Eukaryota</taxon>
        <taxon>Viridiplantae</taxon>
        <taxon>Streptophyta</taxon>
        <taxon>Embryophyta</taxon>
        <taxon>Tracheophyta</taxon>
        <taxon>Spermatophyta</taxon>
        <taxon>Magnoliopsida</taxon>
        <taxon>eudicotyledons</taxon>
        <taxon>Gunneridae</taxon>
        <taxon>Pentapetalae</taxon>
        <taxon>rosids</taxon>
        <taxon>fabids</taxon>
        <taxon>Fagales</taxon>
        <taxon>Myricaceae</taxon>
        <taxon>Morella</taxon>
    </lineage>
</organism>
<dbReference type="InterPro" id="IPR040411">
    <property type="entry name" value="At5g23160-like"/>
</dbReference>
<dbReference type="PANTHER" id="PTHR34379">
    <property type="entry name" value="OS07G0553800 PROTEIN"/>
    <property type="match status" value="1"/>
</dbReference>
<feature type="transmembrane region" description="Helical" evidence="2">
    <location>
        <begin position="182"/>
        <end position="215"/>
    </location>
</feature>
<dbReference type="PANTHER" id="PTHR34379:SF15">
    <property type="entry name" value="PROTEIN, PUTATIVE-RELATED"/>
    <property type="match status" value="1"/>
</dbReference>
<keyword evidence="4" id="KW-1185">Reference proteome</keyword>
<evidence type="ECO:0000313" key="3">
    <source>
        <dbReference type="EMBL" id="KAB1210057.1"/>
    </source>
</evidence>
<keyword evidence="2" id="KW-0812">Transmembrane</keyword>
<dbReference type="Proteomes" id="UP000516437">
    <property type="component" value="Chromosome 6"/>
</dbReference>
<evidence type="ECO:0000256" key="1">
    <source>
        <dbReference type="SAM" id="MobiDB-lite"/>
    </source>
</evidence>
<feature type="region of interest" description="Disordered" evidence="1">
    <location>
        <begin position="86"/>
        <end position="107"/>
    </location>
</feature>